<evidence type="ECO:0000256" key="7">
    <source>
        <dbReference type="ARBA" id="ARBA00023136"/>
    </source>
</evidence>
<feature type="transmembrane region" description="Helical" evidence="8">
    <location>
        <begin position="97"/>
        <end position="118"/>
    </location>
</feature>
<keyword evidence="7 8" id="KW-0472">Membrane</keyword>
<comment type="similarity">
    <text evidence="2">Belongs to the MreD family.</text>
</comment>
<reference evidence="10 11" key="1">
    <citation type="journal article" date="2019" name="Int. J. Syst. Evol. Microbiol.">
        <title>The Global Catalogue of Microorganisms (GCM) 10K type strain sequencing project: providing services to taxonomists for standard genome sequencing and annotation.</title>
        <authorList>
            <consortium name="The Broad Institute Genomics Platform"/>
            <consortium name="The Broad Institute Genome Sequencing Center for Infectious Disease"/>
            <person name="Wu L."/>
            <person name="Ma J."/>
        </authorList>
    </citation>
    <scope>NUCLEOTIDE SEQUENCE [LARGE SCALE GENOMIC DNA]</scope>
    <source>
        <strain evidence="10 11">JCM 15313</strain>
    </source>
</reference>
<gene>
    <name evidence="10" type="ORF">GCM10009799_18150</name>
</gene>
<evidence type="ECO:0000256" key="1">
    <source>
        <dbReference type="ARBA" id="ARBA00004651"/>
    </source>
</evidence>
<evidence type="ECO:0000256" key="9">
    <source>
        <dbReference type="SAM" id="SignalP"/>
    </source>
</evidence>
<feature type="chain" id="PRO_5046260534" description="Rod shape-determining protein MreD" evidence="9">
    <location>
        <begin position="19"/>
        <end position="177"/>
    </location>
</feature>
<evidence type="ECO:0000256" key="5">
    <source>
        <dbReference type="ARBA" id="ARBA00022960"/>
    </source>
</evidence>
<feature type="transmembrane region" description="Helical" evidence="8">
    <location>
        <begin position="72"/>
        <end position="91"/>
    </location>
</feature>
<keyword evidence="5" id="KW-0133">Cell shape</keyword>
<evidence type="ECO:0000256" key="8">
    <source>
        <dbReference type="SAM" id="Phobius"/>
    </source>
</evidence>
<dbReference type="Proteomes" id="UP001501585">
    <property type="component" value="Unassembled WGS sequence"/>
</dbReference>
<evidence type="ECO:0000256" key="6">
    <source>
        <dbReference type="ARBA" id="ARBA00022989"/>
    </source>
</evidence>
<feature type="transmembrane region" description="Helical" evidence="8">
    <location>
        <begin position="125"/>
        <end position="147"/>
    </location>
</feature>
<evidence type="ECO:0000256" key="3">
    <source>
        <dbReference type="ARBA" id="ARBA00022475"/>
    </source>
</evidence>
<dbReference type="InterPro" id="IPR007227">
    <property type="entry name" value="Cell_shape_determining_MreD"/>
</dbReference>
<evidence type="ECO:0000256" key="4">
    <source>
        <dbReference type="ARBA" id="ARBA00022692"/>
    </source>
</evidence>
<dbReference type="EMBL" id="BAAAPC010000006">
    <property type="protein sequence ID" value="GAA1992610.1"/>
    <property type="molecule type" value="Genomic_DNA"/>
</dbReference>
<proteinExistence type="inferred from homology"/>
<keyword evidence="11" id="KW-1185">Reference proteome</keyword>
<evidence type="ECO:0000313" key="11">
    <source>
        <dbReference type="Proteomes" id="UP001501585"/>
    </source>
</evidence>
<feature type="transmembrane region" description="Helical" evidence="8">
    <location>
        <begin position="34"/>
        <end position="60"/>
    </location>
</feature>
<feature type="signal peptide" evidence="9">
    <location>
        <begin position="1"/>
        <end position="18"/>
    </location>
</feature>
<organism evidence="10 11">
    <name type="scientific">Nocardiopsis rhodophaea</name>
    <dbReference type="NCBI Taxonomy" id="280238"/>
    <lineage>
        <taxon>Bacteria</taxon>
        <taxon>Bacillati</taxon>
        <taxon>Actinomycetota</taxon>
        <taxon>Actinomycetes</taxon>
        <taxon>Streptosporangiales</taxon>
        <taxon>Nocardiopsidaceae</taxon>
        <taxon>Nocardiopsis</taxon>
    </lineage>
</organism>
<comment type="subcellular location">
    <subcellularLocation>
        <location evidence="1">Cell membrane</location>
        <topology evidence="1">Multi-pass membrane protein</topology>
    </subcellularLocation>
</comment>
<dbReference type="NCBIfam" id="TIGR03426">
    <property type="entry name" value="shape_MreD"/>
    <property type="match status" value="1"/>
</dbReference>
<evidence type="ECO:0000256" key="2">
    <source>
        <dbReference type="ARBA" id="ARBA00007776"/>
    </source>
</evidence>
<evidence type="ECO:0008006" key="12">
    <source>
        <dbReference type="Google" id="ProtNLM"/>
    </source>
</evidence>
<name>A0ABN2SU70_9ACTN</name>
<comment type="caution">
    <text evidence="10">The sequence shown here is derived from an EMBL/GenBank/DDBJ whole genome shotgun (WGS) entry which is preliminary data.</text>
</comment>
<evidence type="ECO:0000313" key="10">
    <source>
        <dbReference type="EMBL" id="GAA1992610.1"/>
    </source>
</evidence>
<keyword evidence="3" id="KW-1003">Cell membrane</keyword>
<dbReference type="RefSeq" id="WP_344104056.1">
    <property type="nucleotide sequence ID" value="NZ_BAAAPC010000006.1"/>
</dbReference>
<dbReference type="Pfam" id="PF04093">
    <property type="entry name" value="MreD"/>
    <property type="match status" value="1"/>
</dbReference>
<sequence>MKPLVTTLLLITAVLAQAAVVNRLPLPWGIGPDLVVLVVVAVALATTPMTGAVIGFTAGLAMDVLPPADHELGRYAFVLCLAGYLVGYAPSFGVRSYPAAALAAFGVATGYSLIGLLIGDPRVTLAGAASAILLSVAMTMLVSPLVMHPVGRIMRHLSRDDFASIAGAPWAAGSLRR</sequence>
<keyword evidence="4 8" id="KW-0812">Transmembrane</keyword>
<accession>A0ABN2SU70</accession>
<protein>
    <recommendedName>
        <fullName evidence="12">Rod shape-determining protein MreD</fullName>
    </recommendedName>
</protein>
<keyword evidence="9" id="KW-0732">Signal</keyword>
<keyword evidence="6 8" id="KW-1133">Transmembrane helix</keyword>